<dbReference type="RefSeq" id="WP_131183213.1">
    <property type="nucleotide sequence ID" value="NZ_QJUP01000001.1"/>
</dbReference>
<dbReference type="InterPro" id="IPR017871">
    <property type="entry name" value="ABC_transporter-like_CS"/>
</dbReference>
<dbReference type="Pfam" id="PF00005">
    <property type="entry name" value="ABC_tran"/>
    <property type="match status" value="1"/>
</dbReference>
<protein>
    <submittedName>
        <fullName evidence="4">ABC transporter</fullName>
    </submittedName>
</protein>
<reference evidence="4 5" key="1">
    <citation type="submission" date="2018-06" db="EMBL/GenBank/DDBJ databases">
        <title>Three novel Pseudomonas species isolated from symptomatic oak.</title>
        <authorList>
            <person name="Bueno-Gonzalez V."/>
            <person name="Brady C."/>
        </authorList>
    </citation>
    <scope>NUCLEOTIDE SEQUENCE [LARGE SCALE GENOMIC DNA]</scope>
    <source>
        <strain evidence="4 5">P17C</strain>
    </source>
</reference>
<dbReference type="InterPro" id="IPR003593">
    <property type="entry name" value="AAA+_ATPase"/>
</dbReference>
<evidence type="ECO:0000313" key="5">
    <source>
        <dbReference type="Proteomes" id="UP000292639"/>
    </source>
</evidence>
<keyword evidence="1" id="KW-0547">Nucleotide-binding</keyword>
<dbReference type="InterPro" id="IPR003439">
    <property type="entry name" value="ABC_transporter-like_ATP-bd"/>
</dbReference>
<dbReference type="GO" id="GO:0005524">
    <property type="term" value="F:ATP binding"/>
    <property type="evidence" value="ECO:0007669"/>
    <property type="project" value="UniProtKB-KW"/>
</dbReference>
<comment type="caution">
    <text evidence="4">The sequence shown here is derived from an EMBL/GenBank/DDBJ whole genome shotgun (WGS) entry which is preliminary data.</text>
</comment>
<dbReference type="SUPFAM" id="SSF52540">
    <property type="entry name" value="P-loop containing nucleoside triphosphate hydrolases"/>
    <property type="match status" value="1"/>
</dbReference>
<keyword evidence="2" id="KW-0067">ATP-binding</keyword>
<proteinExistence type="predicted"/>
<evidence type="ECO:0000259" key="3">
    <source>
        <dbReference type="PROSITE" id="PS50893"/>
    </source>
</evidence>
<accession>A0A4Q9RE39</accession>
<gene>
    <name evidence="4" type="ORF">DNJ96_01505</name>
</gene>
<dbReference type="PANTHER" id="PTHR24220:SF659">
    <property type="entry name" value="TRANSPORTER, PUTATIVE-RELATED"/>
    <property type="match status" value="1"/>
</dbReference>
<evidence type="ECO:0000313" key="4">
    <source>
        <dbReference type="EMBL" id="TBU99993.1"/>
    </source>
</evidence>
<dbReference type="Proteomes" id="UP000292639">
    <property type="component" value="Unassembled WGS sequence"/>
</dbReference>
<organism evidence="4 5">
    <name type="scientific">Stutzerimonas kirkiae</name>
    <dbReference type="NCBI Taxonomy" id="2211392"/>
    <lineage>
        <taxon>Bacteria</taxon>
        <taxon>Pseudomonadati</taxon>
        <taxon>Pseudomonadota</taxon>
        <taxon>Gammaproteobacteria</taxon>
        <taxon>Pseudomonadales</taxon>
        <taxon>Pseudomonadaceae</taxon>
        <taxon>Stutzerimonas</taxon>
    </lineage>
</organism>
<dbReference type="InterPro" id="IPR015854">
    <property type="entry name" value="ABC_transpr_LolD-like"/>
</dbReference>
<dbReference type="InterPro" id="IPR027417">
    <property type="entry name" value="P-loop_NTPase"/>
</dbReference>
<dbReference type="AlphaFoldDB" id="A0A4Q9RE39"/>
<feature type="domain" description="ABC transporter" evidence="3">
    <location>
        <begin position="12"/>
        <end position="250"/>
    </location>
</feature>
<dbReference type="PROSITE" id="PS50893">
    <property type="entry name" value="ABC_TRANSPORTER_2"/>
    <property type="match status" value="1"/>
</dbReference>
<dbReference type="GO" id="GO:0005886">
    <property type="term" value="C:plasma membrane"/>
    <property type="evidence" value="ECO:0007669"/>
    <property type="project" value="TreeGrafter"/>
</dbReference>
<evidence type="ECO:0000256" key="2">
    <source>
        <dbReference type="ARBA" id="ARBA00022840"/>
    </source>
</evidence>
<dbReference type="GO" id="GO:0016887">
    <property type="term" value="F:ATP hydrolysis activity"/>
    <property type="evidence" value="ECO:0007669"/>
    <property type="project" value="InterPro"/>
</dbReference>
<sequence length="255" mass="27757">MPASISKTFPALRVSGLSKRFDGAAAPVWSDVSFDIPHGQRVAIIGGNGAGKSTLLRCCMRLIDADSGIVYFGDQSVTGLRGNALSKARSRVGFIFQKHNLVSRLSVLTNVLHGGMAWARTPRMWFQGVAASEHRDYALHCLDQVKLGHLSKRQAGELSGGQSQRVAIARALMQKPSMIFADEPAASLDPQAGEDVMQVFSDLARDESLTLVFVTHHLEHALRYADRVLGLQDSRLSLDVPSNSLSAQQLRGMYE</sequence>
<dbReference type="GO" id="GO:0022857">
    <property type="term" value="F:transmembrane transporter activity"/>
    <property type="evidence" value="ECO:0007669"/>
    <property type="project" value="TreeGrafter"/>
</dbReference>
<dbReference type="PROSITE" id="PS00211">
    <property type="entry name" value="ABC_TRANSPORTER_1"/>
    <property type="match status" value="1"/>
</dbReference>
<name>A0A4Q9RE39_9GAMM</name>
<dbReference type="Gene3D" id="3.40.50.300">
    <property type="entry name" value="P-loop containing nucleotide triphosphate hydrolases"/>
    <property type="match status" value="1"/>
</dbReference>
<keyword evidence="5" id="KW-1185">Reference proteome</keyword>
<dbReference type="SMART" id="SM00382">
    <property type="entry name" value="AAA"/>
    <property type="match status" value="1"/>
</dbReference>
<dbReference type="EMBL" id="QJUP01000001">
    <property type="protein sequence ID" value="TBU99993.1"/>
    <property type="molecule type" value="Genomic_DNA"/>
</dbReference>
<dbReference type="PANTHER" id="PTHR24220">
    <property type="entry name" value="IMPORT ATP-BINDING PROTEIN"/>
    <property type="match status" value="1"/>
</dbReference>
<evidence type="ECO:0000256" key="1">
    <source>
        <dbReference type="ARBA" id="ARBA00022741"/>
    </source>
</evidence>